<sequence>MPRGKTVKGAVQQPAGGSGGIESLPDGILEHILGFLPSAEAVRTSVLARRGGACVWGAATQINRGSPLEKCYFTFDAELISDDDVSHVNLWFRHVVTCKVHVLSLFIFGRSSGEPRLELDNLPLISQHLRRLELTTVQVHNSLLNFSNCPALDHLKIVDCKLSSVNKIVFESLKHLCIDLSVGSCDSRICIYTPNVASLRLERFEGRTPILEGMPSLLEASVKITHSCRDYCTNANFFGTCDCGSCDSSDSAANGSINCVLLRCLSEANSLALKSDYGMFIFKRDLRWCPVFTNLKTLLLNGYWYVPDDFRELACILEHSPVLEKLTFELHEWFGYKE</sequence>
<dbReference type="PANTHER" id="PTHR34223:SF107">
    <property type="entry name" value="F-BOX DOMAIN-CONTAINING PROTEIN"/>
    <property type="match status" value="1"/>
</dbReference>
<name>A0A811PE82_9POAL</name>
<reference evidence="1" key="1">
    <citation type="submission" date="2020-10" db="EMBL/GenBank/DDBJ databases">
        <authorList>
            <person name="Han B."/>
            <person name="Lu T."/>
            <person name="Zhao Q."/>
            <person name="Huang X."/>
            <person name="Zhao Y."/>
        </authorList>
    </citation>
    <scope>NUCLEOTIDE SEQUENCE</scope>
</reference>
<dbReference type="OrthoDB" id="685981at2759"/>
<evidence type="ECO:0000313" key="2">
    <source>
        <dbReference type="Proteomes" id="UP000604825"/>
    </source>
</evidence>
<proteinExistence type="predicted"/>
<dbReference type="EMBL" id="CAJGYO010000006">
    <property type="protein sequence ID" value="CAD6238322.1"/>
    <property type="molecule type" value="Genomic_DNA"/>
</dbReference>
<dbReference type="SUPFAM" id="SSF81383">
    <property type="entry name" value="F-box domain"/>
    <property type="match status" value="1"/>
</dbReference>
<dbReference type="AlphaFoldDB" id="A0A811PE82"/>
<evidence type="ECO:0008006" key="3">
    <source>
        <dbReference type="Google" id="ProtNLM"/>
    </source>
</evidence>
<dbReference type="Proteomes" id="UP000604825">
    <property type="component" value="Unassembled WGS sequence"/>
</dbReference>
<evidence type="ECO:0000313" key="1">
    <source>
        <dbReference type="EMBL" id="CAD6238322.1"/>
    </source>
</evidence>
<comment type="caution">
    <text evidence="1">The sequence shown here is derived from an EMBL/GenBank/DDBJ whole genome shotgun (WGS) entry which is preliminary data.</text>
</comment>
<keyword evidence="2" id="KW-1185">Reference proteome</keyword>
<protein>
    <recommendedName>
        <fullName evidence="3">F-box domain-containing protein</fullName>
    </recommendedName>
</protein>
<accession>A0A811PE82</accession>
<dbReference type="InterPro" id="IPR053197">
    <property type="entry name" value="F-box_SCFL_complex_component"/>
</dbReference>
<organism evidence="1 2">
    <name type="scientific">Miscanthus lutarioriparius</name>
    <dbReference type="NCBI Taxonomy" id="422564"/>
    <lineage>
        <taxon>Eukaryota</taxon>
        <taxon>Viridiplantae</taxon>
        <taxon>Streptophyta</taxon>
        <taxon>Embryophyta</taxon>
        <taxon>Tracheophyta</taxon>
        <taxon>Spermatophyta</taxon>
        <taxon>Magnoliopsida</taxon>
        <taxon>Liliopsida</taxon>
        <taxon>Poales</taxon>
        <taxon>Poaceae</taxon>
        <taxon>PACMAD clade</taxon>
        <taxon>Panicoideae</taxon>
        <taxon>Andropogonodae</taxon>
        <taxon>Andropogoneae</taxon>
        <taxon>Saccharinae</taxon>
        <taxon>Miscanthus</taxon>
    </lineage>
</organism>
<gene>
    <name evidence="1" type="ORF">NCGR_LOCUS25589</name>
</gene>
<dbReference type="PANTHER" id="PTHR34223">
    <property type="entry name" value="OS11G0201299 PROTEIN"/>
    <property type="match status" value="1"/>
</dbReference>
<dbReference type="InterPro" id="IPR036047">
    <property type="entry name" value="F-box-like_dom_sf"/>
</dbReference>